<evidence type="ECO:0000256" key="1">
    <source>
        <dbReference type="ARBA" id="ARBA00023015"/>
    </source>
</evidence>
<dbReference type="InterPro" id="IPR036390">
    <property type="entry name" value="WH_DNA-bd_sf"/>
</dbReference>
<evidence type="ECO:0000256" key="3">
    <source>
        <dbReference type="ARBA" id="ARBA00023163"/>
    </source>
</evidence>
<dbReference type="OrthoDB" id="5432081at2"/>
<name>A0A410GGG1_9BURK</name>
<keyword evidence="3" id="KW-0804">Transcription</keyword>
<dbReference type="PRINTS" id="PR00598">
    <property type="entry name" value="HTHMARR"/>
</dbReference>
<dbReference type="AlphaFoldDB" id="A0A410GGG1"/>
<evidence type="ECO:0000259" key="4">
    <source>
        <dbReference type="PROSITE" id="PS50995"/>
    </source>
</evidence>
<dbReference type="KEGG" id="pus:CKA81_16855"/>
<dbReference type="EMBL" id="CP022987">
    <property type="protein sequence ID" value="QAA95345.1"/>
    <property type="molecule type" value="Genomic_DNA"/>
</dbReference>
<dbReference type="PANTHER" id="PTHR33164:SF104">
    <property type="entry name" value="TRANSCRIPTIONAL REGULATORY PROTEIN"/>
    <property type="match status" value="1"/>
</dbReference>
<dbReference type="GO" id="GO:0003700">
    <property type="term" value="F:DNA-binding transcription factor activity"/>
    <property type="evidence" value="ECO:0007669"/>
    <property type="project" value="InterPro"/>
</dbReference>
<dbReference type="InterPro" id="IPR039422">
    <property type="entry name" value="MarR/SlyA-like"/>
</dbReference>
<dbReference type="InterPro" id="IPR023187">
    <property type="entry name" value="Tscrpt_reg_MarR-type_CS"/>
</dbReference>
<dbReference type="PROSITE" id="PS50995">
    <property type="entry name" value="HTH_MARR_2"/>
    <property type="match status" value="1"/>
</dbReference>
<keyword evidence="6" id="KW-1185">Reference proteome</keyword>
<gene>
    <name evidence="5" type="ORF">CKA81_16855</name>
</gene>
<dbReference type="InterPro" id="IPR036388">
    <property type="entry name" value="WH-like_DNA-bd_sf"/>
</dbReference>
<keyword evidence="2" id="KW-0238">DNA-binding</keyword>
<dbReference type="GO" id="GO:0003677">
    <property type="term" value="F:DNA binding"/>
    <property type="evidence" value="ECO:0007669"/>
    <property type="project" value="UniProtKB-KW"/>
</dbReference>
<sequence>MSKNAPDVWFKFIQSHRWMIREIDRRLHAENLPNYAWYDVLWGLESGTDHRRRMHELADTLAIERYNLTRVVARLEAEGLVSRSRSEEDGRATYVSITREGQSLRRKMWKVYQGAVADLFLSQFEQDQRSTVADSLDKVIQAARDSYMDGGH</sequence>
<dbReference type="SMART" id="SM00347">
    <property type="entry name" value="HTH_MARR"/>
    <property type="match status" value="1"/>
</dbReference>
<dbReference type="GO" id="GO:0006950">
    <property type="term" value="P:response to stress"/>
    <property type="evidence" value="ECO:0007669"/>
    <property type="project" value="TreeGrafter"/>
</dbReference>
<dbReference type="Gene3D" id="1.10.10.10">
    <property type="entry name" value="Winged helix-like DNA-binding domain superfamily/Winged helix DNA-binding domain"/>
    <property type="match status" value="1"/>
</dbReference>
<dbReference type="Proteomes" id="UP000283474">
    <property type="component" value="Chromosome"/>
</dbReference>
<protein>
    <submittedName>
        <fullName evidence="5">MarR family transcriptional regulator</fullName>
    </submittedName>
</protein>
<keyword evidence="1" id="KW-0805">Transcription regulation</keyword>
<proteinExistence type="predicted"/>
<dbReference type="RefSeq" id="WP_128356337.1">
    <property type="nucleotide sequence ID" value="NZ_CP022987.1"/>
</dbReference>
<evidence type="ECO:0000313" key="6">
    <source>
        <dbReference type="Proteomes" id="UP000283474"/>
    </source>
</evidence>
<dbReference type="PANTHER" id="PTHR33164">
    <property type="entry name" value="TRANSCRIPTIONAL REGULATOR, MARR FAMILY"/>
    <property type="match status" value="1"/>
</dbReference>
<organism evidence="5 6">
    <name type="scientific">Pollutimonas thiosulfatoxidans</name>
    <dbReference type="NCBI Taxonomy" id="2028345"/>
    <lineage>
        <taxon>Bacteria</taxon>
        <taxon>Pseudomonadati</taxon>
        <taxon>Pseudomonadota</taxon>
        <taxon>Betaproteobacteria</taxon>
        <taxon>Burkholderiales</taxon>
        <taxon>Alcaligenaceae</taxon>
        <taxon>Pollutimonas</taxon>
    </lineage>
</organism>
<feature type="domain" description="HTH marR-type" evidence="4">
    <location>
        <begin position="1"/>
        <end position="141"/>
    </location>
</feature>
<evidence type="ECO:0000256" key="2">
    <source>
        <dbReference type="ARBA" id="ARBA00023125"/>
    </source>
</evidence>
<dbReference type="SUPFAM" id="SSF46785">
    <property type="entry name" value="Winged helix' DNA-binding domain"/>
    <property type="match status" value="1"/>
</dbReference>
<accession>A0A410GGG1</accession>
<dbReference type="Pfam" id="PF12802">
    <property type="entry name" value="MarR_2"/>
    <property type="match status" value="1"/>
</dbReference>
<evidence type="ECO:0000313" key="5">
    <source>
        <dbReference type="EMBL" id="QAA95345.1"/>
    </source>
</evidence>
<reference evidence="5 6" key="1">
    <citation type="submission" date="2017-08" db="EMBL/GenBank/DDBJ databases">
        <authorList>
            <person name="Park S.-J."/>
            <person name="Kim H."/>
        </authorList>
    </citation>
    <scope>NUCLEOTIDE SEQUENCE [LARGE SCALE GENOMIC DNA]</scope>
    <source>
        <strain evidence="6">ye3</strain>
    </source>
</reference>
<dbReference type="InterPro" id="IPR000835">
    <property type="entry name" value="HTH_MarR-typ"/>
</dbReference>
<dbReference type="PROSITE" id="PS01117">
    <property type="entry name" value="HTH_MARR_1"/>
    <property type="match status" value="1"/>
</dbReference>